<dbReference type="AlphaFoldDB" id="A0AA88XKM9"/>
<sequence>MSTEEAPPYSEKNGNINLGYEKGDDEDKKFKNGISKKEKDLEKGKDEKEYDPWDLPELKITETPWDELTTGGKFKRVIWTTFRVILFLGFLYLFICSLDFLSSAFRLLGGRAAGEVFRDNELLSNPVCGVMIGVLATVLVQSSSTSTSIVVSMVGSGLLTVDVAIPIVMGANIGTSVTNTIVALFQITSKDDFRRAFAGATVHDMFNWLTVIILLPIEAATGYLFHLSKVIVDTIDEGNENADVDLLKVITSPFTKKVIEVDKGAITKIAKDQGDEVKTLQKMCCGKKYDVFNATTNATEEFCTKECSYLFYNTGMSDAALGLVMLVLSLLILCICLVAIVKILHSLLQGNIRKWIRSFVNAEFPGKAKYFTGYLAILLGMGITILVQSSSIFTSSITPLVGVGVIKIERMYPLTLGSNIGTTTTGILAALANDDLKDLKNSLQIAFCHLFFNISGILIFYPIPFMRFPIGLAKFLGEETAKYRWYAIAYLIFMFILFPLSIFGLSVAGWYVLVAVYTPILLIAIIVIIIKVIQNKKPGILPRKLQNWKILPEPLRSLDPYDRAICGPCRESCNKHCTCCNDEDEEESKWNKYIIRKASKSADTRF</sequence>
<protein>
    <submittedName>
        <fullName evidence="9">Uncharacterized protein</fullName>
    </submittedName>
</protein>
<dbReference type="PANTHER" id="PTHR10010">
    <property type="entry name" value="SOLUTE CARRIER FAMILY 34 SODIUM PHOSPHATE , MEMBER 2-RELATED"/>
    <property type="match status" value="1"/>
</dbReference>
<accession>A0AA88XKM9</accession>
<dbReference type="GO" id="GO:0005436">
    <property type="term" value="F:sodium:phosphate symporter activity"/>
    <property type="evidence" value="ECO:0007669"/>
    <property type="project" value="InterPro"/>
</dbReference>
<feature type="transmembrane region" description="Helical" evidence="8">
    <location>
        <begin position="319"/>
        <end position="348"/>
    </location>
</feature>
<dbReference type="PANTHER" id="PTHR10010:SF46">
    <property type="entry name" value="SODIUM-DEPENDENT PHOSPHATE TRANSPORT PROTEIN 2B"/>
    <property type="match status" value="1"/>
</dbReference>
<dbReference type="GO" id="GO:0016324">
    <property type="term" value="C:apical plasma membrane"/>
    <property type="evidence" value="ECO:0007669"/>
    <property type="project" value="UniProtKB-SubCell"/>
</dbReference>
<evidence type="ECO:0000256" key="7">
    <source>
        <dbReference type="SAM" id="MobiDB-lite"/>
    </source>
</evidence>
<keyword evidence="6 8" id="KW-0472">Membrane</keyword>
<comment type="subcellular location">
    <subcellularLocation>
        <location evidence="1">Apical cell membrane</location>
        <topology evidence="1">Multi-pass membrane protein</topology>
    </subcellularLocation>
</comment>
<feature type="region of interest" description="Disordered" evidence="7">
    <location>
        <begin position="1"/>
        <end position="48"/>
    </location>
</feature>
<keyword evidence="4 8" id="KW-0812">Transmembrane</keyword>
<feature type="transmembrane region" description="Helical" evidence="8">
    <location>
        <begin position="510"/>
        <end position="533"/>
    </location>
</feature>
<evidence type="ECO:0000256" key="4">
    <source>
        <dbReference type="ARBA" id="ARBA00022692"/>
    </source>
</evidence>
<dbReference type="GO" id="GO:0044341">
    <property type="term" value="P:sodium-dependent phosphate transport"/>
    <property type="evidence" value="ECO:0007669"/>
    <property type="project" value="InterPro"/>
</dbReference>
<dbReference type="Pfam" id="PF02690">
    <property type="entry name" value="Na_Pi_cotrans"/>
    <property type="match status" value="2"/>
</dbReference>
<feature type="transmembrane region" description="Helical" evidence="8">
    <location>
        <begin position="77"/>
        <end position="101"/>
    </location>
</feature>
<feature type="transmembrane region" description="Helical" evidence="8">
    <location>
        <begin position="163"/>
        <end position="185"/>
    </location>
</feature>
<name>A0AA88XKM9_PINIB</name>
<proteinExistence type="inferred from homology"/>
<evidence type="ECO:0000256" key="1">
    <source>
        <dbReference type="ARBA" id="ARBA00004424"/>
    </source>
</evidence>
<feature type="transmembrane region" description="Helical" evidence="8">
    <location>
        <begin position="206"/>
        <end position="225"/>
    </location>
</feature>
<keyword evidence="10" id="KW-1185">Reference proteome</keyword>
<dbReference type="NCBIfam" id="TIGR01013">
    <property type="entry name" value="2a58"/>
    <property type="match status" value="1"/>
</dbReference>
<keyword evidence="5 8" id="KW-1133">Transmembrane helix</keyword>
<evidence type="ECO:0000313" key="9">
    <source>
        <dbReference type="EMBL" id="KAK3087037.1"/>
    </source>
</evidence>
<evidence type="ECO:0000313" key="10">
    <source>
        <dbReference type="Proteomes" id="UP001186944"/>
    </source>
</evidence>
<dbReference type="GO" id="GO:0005903">
    <property type="term" value="C:brush border"/>
    <property type="evidence" value="ECO:0007669"/>
    <property type="project" value="TreeGrafter"/>
</dbReference>
<keyword evidence="3" id="KW-1003">Cell membrane</keyword>
<feature type="transmembrane region" description="Helical" evidence="8">
    <location>
        <begin position="483"/>
        <end position="504"/>
    </location>
</feature>
<comment type="caution">
    <text evidence="9">The sequence shown here is derived from an EMBL/GenBank/DDBJ whole genome shotgun (WGS) entry which is preliminary data.</text>
</comment>
<evidence type="ECO:0000256" key="3">
    <source>
        <dbReference type="ARBA" id="ARBA00022475"/>
    </source>
</evidence>
<gene>
    <name evidence="9" type="ORF">FSP39_000749</name>
</gene>
<feature type="transmembrane region" description="Helical" evidence="8">
    <location>
        <begin position="122"/>
        <end position="143"/>
    </location>
</feature>
<dbReference type="EMBL" id="VSWD01000011">
    <property type="protein sequence ID" value="KAK3087037.1"/>
    <property type="molecule type" value="Genomic_DNA"/>
</dbReference>
<organism evidence="9 10">
    <name type="scientific">Pinctada imbricata</name>
    <name type="common">Atlantic pearl-oyster</name>
    <name type="synonym">Pinctada martensii</name>
    <dbReference type="NCBI Taxonomy" id="66713"/>
    <lineage>
        <taxon>Eukaryota</taxon>
        <taxon>Metazoa</taxon>
        <taxon>Spiralia</taxon>
        <taxon>Lophotrochozoa</taxon>
        <taxon>Mollusca</taxon>
        <taxon>Bivalvia</taxon>
        <taxon>Autobranchia</taxon>
        <taxon>Pteriomorphia</taxon>
        <taxon>Pterioida</taxon>
        <taxon>Pterioidea</taxon>
        <taxon>Pteriidae</taxon>
        <taxon>Pinctada</taxon>
    </lineage>
</organism>
<feature type="transmembrane region" description="Helical" evidence="8">
    <location>
        <begin position="443"/>
        <end position="463"/>
    </location>
</feature>
<reference evidence="9" key="1">
    <citation type="submission" date="2019-08" db="EMBL/GenBank/DDBJ databases">
        <title>The improved chromosome-level genome for the pearl oyster Pinctada fucata martensii using PacBio sequencing and Hi-C.</title>
        <authorList>
            <person name="Zheng Z."/>
        </authorList>
    </citation>
    <scope>NUCLEOTIDE SEQUENCE</scope>
    <source>
        <strain evidence="9">ZZ-2019</strain>
        <tissue evidence="9">Adductor muscle</tissue>
    </source>
</reference>
<evidence type="ECO:0000256" key="5">
    <source>
        <dbReference type="ARBA" id="ARBA00022989"/>
    </source>
</evidence>
<evidence type="ECO:0000256" key="2">
    <source>
        <dbReference type="ARBA" id="ARBA00005808"/>
    </source>
</evidence>
<feature type="transmembrane region" description="Helical" evidence="8">
    <location>
        <begin position="368"/>
        <end position="387"/>
    </location>
</feature>
<dbReference type="InterPro" id="IPR003841">
    <property type="entry name" value="Na/Pi_transpt"/>
</dbReference>
<evidence type="ECO:0000256" key="6">
    <source>
        <dbReference type="ARBA" id="ARBA00023136"/>
    </source>
</evidence>
<dbReference type="GO" id="GO:0031982">
    <property type="term" value="C:vesicle"/>
    <property type="evidence" value="ECO:0007669"/>
    <property type="project" value="TreeGrafter"/>
</dbReference>
<comment type="similarity">
    <text evidence="2">Belongs to the SLC34A transporter family.</text>
</comment>
<dbReference type="Proteomes" id="UP001186944">
    <property type="component" value="Unassembled WGS sequence"/>
</dbReference>
<feature type="compositionally biased region" description="Basic and acidic residues" evidence="7">
    <location>
        <begin position="21"/>
        <end position="48"/>
    </location>
</feature>
<evidence type="ECO:0000256" key="8">
    <source>
        <dbReference type="SAM" id="Phobius"/>
    </source>
</evidence>